<dbReference type="InterPro" id="IPR004843">
    <property type="entry name" value="Calcineurin-like_PHP"/>
</dbReference>
<gene>
    <name evidence="3" type="ORF">IFO66_02785</name>
</gene>
<feature type="transmembrane region" description="Helical" evidence="1">
    <location>
        <begin position="20"/>
        <end position="44"/>
    </location>
</feature>
<dbReference type="PANTHER" id="PTHR31302">
    <property type="entry name" value="TRANSMEMBRANE PROTEIN WITH METALLOPHOSPHOESTERASE DOMAIN-RELATED"/>
    <property type="match status" value="1"/>
</dbReference>
<reference evidence="3 4" key="1">
    <citation type="submission" date="2020-09" db="EMBL/GenBank/DDBJ databases">
        <title>Paenibacillus sp. CAU 1523 isolated from sand of Haeundae Beach.</title>
        <authorList>
            <person name="Kim W."/>
        </authorList>
    </citation>
    <scope>NUCLEOTIDE SEQUENCE [LARGE SCALE GENOMIC DNA]</scope>
    <source>
        <strain evidence="3 4">CAU 1523</strain>
    </source>
</reference>
<dbReference type="CDD" id="cd07385">
    <property type="entry name" value="MPP_YkuE_C"/>
    <property type="match status" value="1"/>
</dbReference>
<dbReference type="RefSeq" id="WP_192023636.1">
    <property type="nucleotide sequence ID" value="NZ_JACYTN010000001.1"/>
</dbReference>
<protein>
    <submittedName>
        <fullName evidence="3">Metallophosphoesterase</fullName>
    </submittedName>
</protein>
<keyword evidence="1" id="KW-1133">Transmembrane helix</keyword>
<evidence type="ECO:0000313" key="4">
    <source>
        <dbReference type="Proteomes" id="UP000634529"/>
    </source>
</evidence>
<proteinExistence type="predicted"/>
<keyword evidence="4" id="KW-1185">Reference proteome</keyword>
<dbReference type="InterPro" id="IPR029052">
    <property type="entry name" value="Metallo-depent_PP-like"/>
</dbReference>
<keyword evidence="1" id="KW-0812">Transmembrane</keyword>
<organism evidence="3 4">
    <name type="scientific">Paenibacillus arenosi</name>
    <dbReference type="NCBI Taxonomy" id="2774142"/>
    <lineage>
        <taxon>Bacteria</taxon>
        <taxon>Bacillati</taxon>
        <taxon>Bacillota</taxon>
        <taxon>Bacilli</taxon>
        <taxon>Bacillales</taxon>
        <taxon>Paenibacillaceae</taxon>
        <taxon>Paenibacillus</taxon>
    </lineage>
</organism>
<dbReference type="Proteomes" id="UP000634529">
    <property type="component" value="Unassembled WGS sequence"/>
</dbReference>
<accession>A0ABR9ASX5</accession>
<dbReference type="Pfam" id="PF00149">
    <property type="entry name" value="Metallophos"/>
    <property type="match status" value="1"/>
</dbReference>
<feature type="domain" description="Calcineurin-like phosphoesterase" evidence="2">
    <location>
        <begin position="70"/>
        <end position="236"/>
    </location>
</feature>
<dbReference type="Gene3D" id="3.60.21.10">
    <property type="match status" value="1"/>
</dbReference>
<dbReference type="EMBL" id="JACYTN010000001">
    <property type="protein sequence ID" value="MBD8497222.1"/>
    <property type="molecule type" value="Genomic_DNA"/>
</dbReference>
<evidence type="ECO:0000313" key="3">
    <source>
        <dbReference type="EMBL" id="MBD8497222.1"/>
    </source>
</evidence>
<evidence type="ECO:0000256" key="1">
    <source>
        <dbReference type="SAM" id="Phobius"/>
    </source>
</evidence>
<dbReference type="PANTHER" id="PTHR31302:SF25">
    <property type="entry name" value="PHOSPHOESTERASE"/>
    <property type="match status" value="1"/>
</dbReference>
<comment type="caution">
    <text evidence="3">The sequence shown here is derived from an EMBL/GenBank/DDBJ whole genome shotgun (WGS) entry which is preliminary data.</text>
</comment>
<name>A0ABR9ASX5_9BACL</name>
<keyword evidence="1" id="KW-0472">Membrane</keyword>
<sequence length="306" mass="34473">MLTFEVRELHVNRRHHDYKLIRRAAATAGVVSILVLTLLAYSAYVEPNLLRVKEIDIVSEYIPPSFNDLTIVHFSDTHIGEYYDNEKLKKLVERVNGLHPDLIIFTGDLFDHYSNYGTRREEAQQLLGQMNAHLGKYAVYGNHDRGGGGSRKYEVYLEEAGFEVLVNETHPILLPNGEKIVLAGLDDAMLGKPDIPNTFNQLRAEDFNIAIVHQPDLADDIVKYPVDLQLSGHSHGGQVQTPWSKPIYTPPLAVKYVEGKYTVRGGDKPMQLYVNRGIGTTRLPIRFMNVPELTKLTLVRKGAASE</sequence>
<dbReference type="InterPro" id="IPR051158">
    <property type="entry name" value="Metallophosphoesterase_sf"/>
</dbReference>
<dbReference type="SUPFAM" id="SSF56300">
    <property type="entry name" value="Metallo-dependent phosphatases"/>
    <property type="match status" value="1"/>
</dbReference>
<evidence type="ECO:0000259" key="2">
    <source>
        <dbReference type="Pfam" id="PF00149"/>
    </source>
</evidence>